<evidence type="ECO:0000256" key="9">
    <source>
        <dbReference type="ARBA" id="ARBA00023125"/>
    </source>
</evidence>
<keyword evidence="6 12" id="KW-0863">Zinc-finger</keyword>
<dbReference type="GO" id="GO:0003677">
    <property type="term" value="F:DNA binding"/>
    <property type="evidence" value="ECO:0007669"/>
    <property type="project" value="UniProtKB-KW"/>
</dbReference>
<sequence>MFALKHLFRVPGKEIIQSFYKIKVFNYESIFLYYKNYSKSKSDEMVRVLNVAEKNDAAKSIAEIMSRGGFRRRDGRSVYNKIYEFSYNIFNQNCQMIMTSVSGHLLNLEFTGAYKSWQICNPVVLFEAPVVTECLPDYQGIKQTLEAEVRSCQYLIIWTDGDREGENIGFEIIEVCKKMKPNIKIFRARFSEITPQAIARACDNLVPPDQRMSDAVNVRRELDLRIGAAFTRFQTLRLRKVFPDVLANQLISYGSCQFPTLGFVVERYKQVQAFIPEAFWKLRVTHKREDVTTDFSWKRGRLFDHPACLALYQLCLEEPMAKVVDIKSRNKSKWRPQPLDTVEFEKLASRKLRINAKEAMTIAEKLYTKGYISYPRTETNIFPKELNLVSLVEQQREDPNWGAFAERVLQWGPNPRQGNKTDNAHPPIHPTKYINTLQGNDKAVYELVVRHFLACVSKDAEGKETTVEIDVNDERFAVNGLMIIARNYLDVYPYDKWNAKVFNLFSFGHYLNKISFNMDEGETTAPNLLTEADLIGLMEKHGIGTDATHAEHIETIKSRLYVGVNEGGRFIPGELGMGLVEGYDLMGLHLSKPNLRAELEADLKRISEGTKDPKVVLQEQVAKYKEYFLEIVRQAIKLDSALATYFNVTPDTVVEENTTPQLLPVMKCPKCQSGDIVIRVKKDNKGFFLSCMSYPNCNAVMWLPDSLEQISATEEECSQCHPRAVKKVRLKFKAGTLMPFYPDEFVSCLGGCEPDLLEMMGCHPINPSRNSNSSSSTASSSRNASSDSGYESTSHASSRFNNHFSSGVSTSSRSQSVSSNAFFQSNNQSSSGSFMGSSVSNSRLTSSSQVPRNPFRPVPASNNRPAPSNNDIVCNCGKKAIVLVVRKDGPTKGRQFYKCPEVSDNTKCNFFLWKDEENSPEPQNTFSGFQDNFTSRFQPSSAQNENLENGTLCRCNLPAKLMTVRKEGPTKGRQFYTCPKGREEGCGFFQWGDADGSIMNASSSFEHGNGFNRGGASSSSRRSANSDDGPPNKRKCGICSQPGHNRKKCPQNR</sequence>
<evidence type="ECO:0000256" key="8">
    <source>
        <dbReference type="ARBA" id="ARBA00023029"/>
    </source>
</evidence>
<dbReference type="PROSITE" id="PS51999">
    <property type="entry name" value="ZF_GRF"/>
    <property type="match status" value="2"/>
</dbReference>
<dbReference type="InterPro" id="IPR010666">
    <property type="entry name" value="Znf_GRF"/>
</dbReference>
<feature type="domain" description="GRF-type" evidence="17">
    <location>
        <begin position="953"/>
        <end position="995"/>
    </location>
</feature>
<dbReference type="GO" id="GO:0006265">
    <property type="term" value="P:DNA topological change"/>
    <property type="evidence" value="ECO:0007669"/>
    <property type="project" value="InterPro"/>
</dbReference>
<dbReference type="InterPro" id="IPR013498">
    <property type="entry name" value="Topo_IA_Znf"/>
</dbReference>
<feature type="domain" description="Toprim" evidence="16">
    <location>
        <begin position="47"/>
        <end position="191"/>
    </location>
</feature>
<dbReference type="CDD" id="cd03362">
    <property type="entry name" value="TOPRIM_TopoIA_TopoIII"/>
    <property type="match status" value="1"/>
</dbReference>
<dbReference type="GO" id="GO:0006310">
    <property type="term" value="P:DNA recombination"/>
    <property type="evidence" value="ECO:0007669"/>
    <property type="project" value="TreeGrafter"/>
</dbReference>
<dbReference type="PROSITE" id="PS50880">
    <property type="entry name" value="TOPRIM"/>
    <property type="match status" value="1"/>
</dbReference>
<reference evidence="19 20" key="1">
    <citation type="submission" date="2024-04" db="EMBL/GenBank/DDBJ databases">
        <authorList>
            <person name="Rising A."/>
            <person name="Reimegard J."/>
            <person name="Sonavane S."/>
            <person name="Akerstrom W."/>
            <person name="Nylinder S."/>
            <person name="Hedman E."/>
            <person name="Kallberg Y."/>
        </authorList>
    </citation>
    <scope>NUCLEOTIDE SEQUENCE [LARGE SCALE GENOMIC DNA]</scope>
</reference>
<evidence type="ECO:0000256" key="13">
    <source>
        <dbReference type="RuleBase" id="RU362092"/>
    </source>
</evidence>
<dbReference type="InterPro" id="IPR003601">
    <property type="entry name" value="Topo_IA_2"/>
</dbReference>
<dbReference type="InterPro" id="IPR034144">
    <property type="entry name" value="TOPRIM_TopoIII"/>
</dbReference>
<dbReference type="EMBL" id="CAXIEN010000189">
    <property type="protein sequence ID" value="CAL1285320.1"/>
    <property type="molecule type" value="Genomic_DNA"/>
</dbReference>
<evidence type="ECO:0000259" key="17">
    <source>
        <dbReference type="PROSITE" id="PS51999"/>
    </source>
</evidence>
<evidence type="ECO:0000256" key="2">
    <source>
        <dbReference type="ARBA" id="ARBA00009446"/>
    </source>
</evidence>
<dbReference type="PANTHER" id="PTHR11390:SF21">
    <property type="entry name" value="DNA TOPOISOMERASE 3-ALPHA"/>
    <property type="match status" value="1"/>
</dbReference>
<dbReference type="InterPro" id="IPR023406">
    <property type="entry name" value="Topo_IA_AS"/>
</dbReference>
<feature type="compositionally biased region" description="Low complexity" evidence="14">
    <location>
        <begin position="1008"/>
        <end position="1029"/>
    </location>
</feature>
<evidence type="ECO:0000256" key="14">
    <source>
        <dbReference type="SAM" id="MobiDB-lite"/>
    </source>
</evidence>
<dbReference type="Proteomes" id="UP001497382">
    <property type="component" value="Unassembled WGS sequence"/>
</dbReference>
<evidence type="ECO:0000313" key="19">
    <source>
        <dbReference type="EMBL" id="CAL1285320.1"/>
    </source>
</evidence>
<dbReference type="PROSITE" id="PS50158">
    <property type="entry name" value="ZF_CCHC"/>
    <property type="match status" value="1"/>
</dbReference>
<dbReference type="Gene3D" id="1.10.460.10">
    <property type="entry name" value="Topoisomerase I, domain 2"/>
    <property type="match status" value="1"/>
</dbReference>
<dbReference type="SUPFAM" id="SSF56712">
    <property type="entry name" value="Prokaryotic type I DNA topoisomerase"/>
    <property type="match status" value="1"/>
</dbReference>
<evidence type="ECO:0000313" key="20">
    <source>
        <dbReference type="Proteomes" id="UP001497382"/>
    </source>
</evidence>
<dbReference type="AlphaFoldDB" id="A0AAV2AND9"/>
<dbReference type="Pfam" id="PF01396">
    <property type="entry name" value="Zn_ribbon_Top1"/>
    <property type="match status" value="1"/>
</dbReference>
<dbReference type="FunFam" id="1.10.290.10:FF:000001">
    <property type="entry name" value="DNA topoisomerase"/>
    <property type="match status" value="1"/>
</dbReference>
<dbReference type="Gene3D" id="3.30.65.10">
    <property type="entry name" value="Bacterial Topoisomerase I, domain 1"/>
    <property type="match status" value="1"/>
</dbReference>
<dbReference type="InterPro" id="IPR003602">
    <property type="entry name" value="Topo_IA_DNA-bd_dom"/>
</dbReference>
<dbReference type="PROSITE" id="PS52039">
    <property type="entry name" value="TOPO_IA_2"/>
    <property type="match status" value="1"/>
</dbReference>
<evidence type="ECO:0000256" key="4">
    <source>
        <dbReference type="ARBA" id="ARBA00022723"/>
    </source>
</evidence>
<dbReference type="PRINTS" id="PR00417">
    <property type="entry name" value="PRTPISMRASEI"/>
</dbReference>
<evidence type="ECO:0000259" key="16">
    <source>
        <dbReference type="PROSITE" id="PS50880"/>
    </source>
</evidence>
<gene>
    <name evidence="19" type="ORF">LARSCL_LOCUS13639</name>
</gene>
<evidence type="ECO:0000256" key="3">
    <source>
        <dbReference type="ARBA" id="ARBA00012891"/>
    </source>
</evidence>
<dbReference type="EC" id="5.6.2.1" evidence="3 13"/>
<dbReference type="Gene3D" id="3.40.50.140">
    <property type="match status" value="1"/>
</dbReference>
<feature type="compositionally biased region" description="Low complexity" evidence="14">
    <location>
        <begin position="858"/>
        <end position="869"/>
    </location>
</feature>
<feature type="domain" description="CCHC-type" evidence="15">
    <location>
        <begin position="1034"/>
        <end position="1051"/>
    </location>
</feature>
<dbReference type="Pfam" id="PF06839">
    <property type="entry name" value="Zn_ribbon_GRF"/>
    <property type="match status" value="2"/>
</dbReference>
<keyword evidence="9 13" id="KW-0238">DNA-binding</keyword>
<comment type="caution">
    <text evidence="19">The sequence shown here is derived from an EMBL/GenBank/DDBJ whole genome shotgun (WGS) entry which is preliminary data.</text>
</comment>
<feature type="region of interest" description="Disordered" evidence="14">
    <location>
        <begin position="767"/>
        <end position="796"/>
    </location>
</feature>
<dbReference type="PANTHER" id="PTHR11390">
    <property type="entry name" value="PROKARYOTIC DNA TOPOISOMERASE"/>
    <property type="match status" value="1"/>
</dbReference>
<feature type="region of interest" description="Disordered" evidence="14">
    <location>
        <begin position="827"/>
        <end position="869"/>
    </location>
</feature>
<dbReference type="FunFam" id="3.40.50.140:FF:000003">
    <property type="entry name" value="DNA topoisomerase"/>
    <property type="match status" value="1"/>
</dbReference>
<evidence type="ECO:0000256" key="5">
    <source>
        <dbReference type="ARBA" id="ARBA00022737"/>
    </source>
</evidence>
<dbReference type="CDD" id="cd00186">
    <property type="entry name" value="TOP1Ac"/>
    <property type="match status" value="1"/>
</dbReference>
<comment type="catalytic activity">
    <reaction evidence="1 13">
        <text>ATP-independent breakage of single-stranded DNA, followed by passage and rejoining.</text>
        <dbReference type="EC" id="5.6.2.1"/>
    </reaction>
</comment>
<proteinExistence type="inferred from homology"/>
<dbReference type="GO" id="GO:0006281">
    <property type="term" value="P:DNA repair"/>
    <property type="evidence" value="ECO:0007669"/>
    <property type="project" value="TreeGrafter"/>
</dbReference>
<dbReference type="SMART" id="SM00437">
    <property type="entry name" value="TOP1Ac"/>
    <property type="match status" value="1"/>
</dbReference>
<feature type="compositionally biased region" description="Basic residues" evidence="14">
    <location>
        <begin position="1044"/>
        <end position="1053"/>
    </location>
</feature>
<dbReference type="InterPro" id="IPR013824">
    <property type="entry name" value="Topo_IA_cen_sub1"/>
</dbReference>
<evidence type="ECO:0000256" key="12">
    <source>
        <dbReference type="PROSITE-ProRule" id="PRU00047"/>
    </source>
</evidence>
<dbReference type="SMART" id="SM00436">
    <property type="entry name" value="TOP1Bc"/>
    <property type="match status" value="1"/>
</dbReference>
<feature type="compositionally biased region" description="Low complexity" evidence="14">
    <location>
        <begin position="768"/>
        <end position="788"/>
    </location>
</feature>
<dbReference type="GO" id="GO:0005634">
    <property type="term" value="C:nucleus"/>
    <property type="evidence" value="ECO:0007669"/>
    <property type="project" value="TreeGrafter"/>
</dbReference>
<evidence type="ECO:0000256" key="1">
    <source>
        <dbReference type="ARBA" id="ARBA00000213"/>
    </source>
</evidence>
<evidence type="ECO:0000259" key="18">
    <source>
        <dbReference type="PROSITE" id="PS52039"/>
    </source>
</evidence>
<dbReference type="SMART" id="SM00493">
    <property type="entry name" value="TOPRIM"/>
    <property type="match status" value="1"/>
</dbReference>
<keyword evidence="10 13" id="KW-0413">Isomerase</keyword>
<dbReference type="Gene3D" id="1.10.290.10">
    <property type="entry name" value="Topoisomerase I, domain 4"/>
    <property type="match status" value="1"/>
</dbReference>
<accession>A0AAV2AND9</accession>
<feature type="compositionally biased region" description="Low complexity" evidence="14">
    <location>
        <begin position="827"/>
        <end position="848"/>
    </location>
</feature>
<dbReference type="FunFam" id="1.10.460.10:FF:000003">
    <property type="entry name" value="DNA topoisomerase"/>
    <property type="match status" value="1"/>
</dbReference>
<evidence type="ECO:0000256" key="11">
    <source>
        <dbReference type="ARBA" id="ARBA00056363"/>
    </source>
</evidence>
<keyword evidence="20" id="KW-1185">Reference proteome</keyword>
<evidence type="ECO:0000256" key="7">
    <source>
        <dbReference type="ARBA" id="ARBA00022833"/>
    </source>
</evidence>
<evidence type="ECO:0000256" key="10">
    <source>
        <dbReference type="ARBA" id="ARBA00023235"/>
    </source>
</evidence>
<protein>
    <recommendedName>
        <fullName evidence="3 13">DNA topoisomerase</fullName>
        <ecNumber evidence="3 13">5.6.2.1</ecNumber>
    </recommendedName>
</protein>
<dbReference type="InterPro" id="IPR013497">
    <property type="entry name" value="Topo_IA_cen"/>
</dbReference>
<comment type="function">
    <text evidence="11">Releases the supercoiling and torsional tension of DNA introduced during the DNA replication and transcription by transiently cleaving and rejoining one strand of the DNA duplex. Introduces a single-strand break via transesterification at a target site in duplex DNA. The scissile phosphodiester is attacked by the catalytic tyrosine of the enzyme, resulting in the formation of a DNA-(5'-phosphotyrosyl)-enzyme intermediate and the expulsion of a 3'-OH DNA strand. The free DNA strand than undergoes passage around the unbroken strand thus removing DNA supercoils. Finally, in the religation step, the DNA 3'-OH attacks the covalent intermediate to expel the active-site tyrosine and restore the DNA phosphodiester backbone. Weakly relaxes negative supercoils and displays a distinct preference for binding single-stranded DNA.</text>
</comment>
<dbReference type="InterPro" id="IPR001878">
    <property type="entry name" value="Znf_CCHC"/>
</dbReference>
<organism evidence="19 20">
    <name type="scientific">Larinioides sclopetarius</name>
    <dbReference type="NCBI Taxonomy" id="280406"/>
    <lineage>
        <taxon>Eukaryota</taxon>
        <taxon>Metazoa</taxon>
        <taxon>Ecdysozoa</taxon>
        <taxon>Arthropoda</taxon>
        <taxon>Chelicerata</taxon>
        <taxon>Arachnida</taxon>
        <taxon>Araneae</taxon>
        <taxon>Araneomorphae</taxon>
        <taxon>Entelegynae</taxon>
        <taxon>Araneoidea</taxon>
        <taxon>Araneidae</taxon>
        <taxon>Larinioides</taxon>
    </lineage>
</organism>
<dbReference type="InterPro" id="IPR013825">
    <property type="entry name" value="Topo_IA_cen_sub2"/>
</dbReference>
<keyword evidence="7" id="KW-0862">Zinc</keyword>
<evidence type="ECO:0000256" key="6">
    <source>
        <dbReference type="ARBA" id="ARBA00022771"/>
    </source>
</evidence>
<dbReference type="InterPro" id="IPR023405">
    <property type="entry name" value="Topo_IA_core_domain"/>
</dbReference>
<dbReference type="InterPro" id="IPR006171">
    <property type="entry name" value="TOPRIM_dom"/>
</dbReference>
<dbReference type="Pfam" id="PF01131">
    <property type="entry name" value="Topoisom_bac"/>
    <property type="match status" value="1"/>
</dbReference>
<comment type="similarity">
    <text evidence="2 13">Belongs to the type IA topoisomerase family.</text>
</comment>
<dbReference type="GO" id="GO:0031422">
    <property type="term" value="C:RecQ family helicase-topoisomerase III complex"/>
    <property type="evidence" value="ECO:0007669"/>
    <property type="project" value="TreeGrafter"/>
</dbReference>
<keyword evidence="4" id="KW-0479">Metal-binding</keyword>
<feature type="domain" description="GRF-type" evidence="17">
    <location>
        <begin position="874"/>
        <end position="917"/>
    </location>
</feature>
<comment type="function">
    <text evidence="13">Introduces a single-strand break via transesterification at a target site in duplex DNA. Releases the supercoiling and torsional tension of DNA introduced during the DNA replication and transcription by transiently cleaving and rejoining one strand of the DNA duplex. The scissile phosphodiester is attacked by the catalytic tyrosine of the enzyme, resulting in the formation of a DNA-(5'-phosphotyrosyl)-enzyme intermediate and the expulsion of a 3'-OH DNA strand.</text>
</comment>
<keyword evidence="5" id="KW-0677">Repeat</keyword>
<keyword evidence="8 13" id="KW-0799">Topoisomerase</keyword>
<dbReference type="Gene3D" id="2.70.20.10">
    <property type="entry name" value="Topoisomerase I, domain 3"/>
    <property type="match status" value="1"/>
</dbReference>
<dbReference type="PROSITE" id="PS00396">
    <property type="entry name" value="TOPO_IA_1"/>
    <property type="match status" value="1"/>
</dbReference>
<dbReference type="GO" id="GO:0008270">
    <property type="term" value="F:zinc ion binding"/>
    <property type="evidence" value="ECO:0007669"/>
    <property type="project" value="UniProtKB-KW"/>
</dbReference>
<dbReference type="InterPro" id="IPR000380">
    <property type="entry name" value="Topo_IA"/>
</dbReference>
<dbReference type="InterPro" id="IPR013826">
    <property type="entry name" value="Topo_IA_cen_sub3"/>
</dbReference>
<evidence type="ECO:0000259" key="15">
    <source>
        <dbReference type="PROSITE" id="PS50158"/>
    </source>
</evidence>
<dbReference type="Pfam" id="PF01751">
    <property type="entry name" value="Toprim"/>
    <property type="match status" value="1"/>
</dbReference>
<name>A0AAV2AND9_9ARAC</name>
<feature type="domain" description="Topo IA-type catalytic" evidence="18">
    <location>
        <begin position="209"/>
        <end position="628"/>
    </location>
</feature>
<feature type="region of interest" description="Disordered" evidence="14">
    <location>
        <begin position="1008"/>
        <end position="1053"/>
    </location>
</feature>
<dbReference type="GO" id="GO:0003917">
    <property type="term" value="F:DNA topoisomerase type I (single strand cut, ATP-independent) activity"/>
    <property type="evidence" value="ECO:0007669"/>
    <property type="project" value="UniProtKB-EC"/>
</dbReference>